<sequence>MQNVAPLISIQNKDHVENAHWTQRDINILKTSIDLYRKKASDCEKENAALRMLLTHYKEMAIAPIISTSIPSSQEHTSPLLDEDKTTNRRIADSNNPSETAILKNIINKLQNRLQILEGTA</sequence>
<dbReference type="EMBL" id="JBHRYN010000005">
    <property type="protein sequence ID" value="MFC3700411.1"/>
    <property type="molecule type" value="Genomic_DNA"/>
</dbReference>
<protein>
    <submittedName>
        <fullName evidence="2">Uncharacterized protein</fullName>
    </submittedName>
</protein>
<evidence type="ECO:0000313" key="2">
    <source>
        <dbReference type="EMBL" id="MFC3700411.1"/>
    </source>
</evidence>
<evidence type="ECO:0000256" key="1">
    <source>
        <dbReference type="SAM" id="MobiDB-lite"/>
    </source>
</evidence>
<feature type="region of interest" description="Disordered" evidence="1">
    <location>
        <begin position="71"/>
        <end position="97"/>
    </location>
</feature>
<comment type="caution">
    <text evidence="2">The sequence shown here is derived from an EMBL/GenBank/DDBJ whole genome shotgun (WGS) entry which is preliminary data.</text>
</comment>
<dbReference type="Proteomes" id="UP001595710">
    <property type="component" value="Unassembled WGS sequence"/>
</dbReference>
<gene>
    <name evidence="2" type="ORF">ACFOND_02080</name>
</gene>
<proteinExistence type="predicted"/>
<accession>A0ABV7WNQ8</accession>
<name>A0ABV7WNQ8_9GAMM</name>
<dbReference type="RefSeq" id="WP_377362061.1">
    <property type="nucleotide sequence ID" value="NZ_JBHRYN010000005.1"/>
</dbReference>
<keyword evidence="3" id="KW-1185">Reference proteome</keyword>
<organism evidence="2 3">
    <name type="scientific">Reinekea marina</name>
    <dbReference type="NCBI Taxonomy" id="1310421"/>
    <lineage>
        <taxon>Bacteria</taxon>
        <taxon>Pseudomonadati</taxon>
        <taxon>Pseudomonadota</taxon>
        <taxon>Gammaproteobacteria</taxon>
        <taxon>Oceanospirillales</taxon>
        <taxon>Saccharospirillaceae</taxon>
        <taxon>Reinekea</taxon>
    </lineage>
</organism>
<evidence type="ECO:0000313" key="3">
    <source>
        <dbReference type="Proteomes" id="UP001595710"/>
    </source>
</evidence>
<feature type="compositionally biased region" description="Basic and acidic residues" evidence="1">
    <location>
        <begin position="82"/>
        <end position="92"/>
    </location>
</feature>
<reference evidence="3" key="1">
    <citation type="journal article" date="2019" name="Int. J. Syst. Evol. Microbiol.">
        <title>The Global Catalogue of Microorganisms (GCM) 10K type strain sequencing project: providing services to taxonomists for standard genome sequencing and annotation.</title>
        <authorList>
            <consortium name="The Broad Institute Genomics Platform"/>
            <consortium name="The Broad Institute Genome Sequencing Center for Infectious Disease"/>
            <person name="Wu L."/>
            <person name="Ma J."/>
        </authorList>
    </citation>
    <scope>NUCLEOTIDE SEQUENCE [LARGE SCALE GENOMIC DNA]</scope>
    <source>
        <strain evidence="3">CECT 8288</strain>
    </source>
</reference>